<organism evidence="6">
    <name type="scientific">Candidatus Caldatribacterium californiense</name>
    <dbReference type="NCBI Taxonomy" id="1454726"/>
    <lineage>
        <taxon>Bacteria</taxon>
        <taxon>Pseudomonadati</taxon>
        <taxon>Atribacterota</taxon>
        <taxon>Atribacteria</taxon>
        <taxon>Atribacterales</taxon>
        <taxon>Candidatus Caldatribacteriaceae</taxon>
        <taxon>Candidatus Caldatribacterium</taxon>
    </lineage>
</organism>
<dbReference type="Gene3D" id="1.20.120.1630">
    <property type="match status" value="1"/>
</dbReference>
<protein>
    <submittedName>
        <fullName evidence="6">Isoprenylcysteine carboxylmethyltransferase family protein</fullName>
    </submittedName>
</protein>
<keyword evidence="4 5" id="KW-0472">Membrane</keyword>
<dbReference type="GO" id="GO:0008168">
    <property type="term" value="F:methyltransferase activity"/>
    <property type="evidence" value="ECO:0007669"/>
    <property type="project" value="UniProtKB-KW"/>
</dbReference>
<evidence type="ECO:0000256" key="2">
    <source>
        <dbReference type="ARBA" id="ARBA00022692"/>
    </source>
</evidence>
<evidence type="ECO:0000256" key="1">
    <source>
        <dbReference type="ARBA" id="ARBA00004127"/>
    </source>
</evidence>
<dbReference type="InterPro" id="IPR007318">
    <property type="entry name" value="Phopholipid_MeTrfase"/>
</dbReference>
<name>A0A7V3YHE5_9BACT</name>
<dbReference type="GO" id="GO:0012505">
    <property type="term" value="C:endomembrane system"/>
    <property type="evidence" value="ECO:0007669"/>
    <property type="project" value="UniProtKB-SubCell"/>
</dbReference>
<dbReference type="PANTHER" id="PTHR12714">
    <property type="entry name" value="PROTEIN-S ISOPRENYLCYSTEINE O-METHYLTRANSFERASE"/>
    <property type="match status" value="1"/>
</dbReference>
<comment type="subcellular location">
    <subcellularLocation>
        <location evidence="1">Endomembrane system</location>
        <topology evidence="1">Multi-pass membrane protein</topology>
    </subcellularLocation>
</comment>
<dbReference type="EMBL" id="DTFV01000104">
    <property type="protein sequence ID" value="HGI31070.1"/>
    <property type="molecule type" value="Genomic_DNA"/>
</dbReference>
<feature type="transmembrane region" description="Helical" evidence="5">
    <location>
        <begin position="180"/>
        <end position="201"/>
    </location>
</feature>
<keyword evidence="3 5" id="KW-1133">Transmembrane helix</keyword>
<sequence>MSSGRALAYLRKGRIGRVLFPYRGTIWGVMGAAVFLFAHPQVSLFRLGVLCILGGELLRLWASGYIKSYRGPMEEVEELVTSGPYAYLRNPLYLANGIIGCGVALLSGILWALPLFLGSFVLLYGSIIRAEEAFLEEKFGTAYREYAASVPRFVPRLLPYPKRKGTFAPKVLWEKESTTLLTLGLTVLLFYLRGFGVLRVLDRLLGL</sequence>
<dbReference type="Pfam" id="PF04191">
    <property type="entry name" value="PEMT"/>
    <property type="match status" value="1"/>
</dbReference>
<gene>
    <name evidence="6" type="ORF">ENV30_07185</name>
</gene>
<comment type="caution">
    <text evidence="6">The sequence shown here is derived from an EMBL/GenBank/DDBJ whole genome shotgun (WGS) entry which is preliminary data.</text>
</comment>
<proteinExistence type="predicted"/>
<dbReference type="GO" id="GO:0032259">
    <property type="term" value="P:methylation"/>
    <property type="evidence" value="ECO:0007669"/>
    <property type="project" value="UniProtKB-KW"/>
</dbReference>
<dbReference type="AlphaFoldDB" id="A0A7V3YHE5"/>
<evidence type="ECO:0000256" key="4">
    <source>
        <dbReference type="ARBA" id="ARBA00023136"/>
    </source>
</evidence>
<keyword evidence="6" id="KW-0808">Transferase</keyword>
<feature type="transmembrane region" description="Helical" evidence="5">
    <location>
        <begin position="44"/>
        <end position="62"/>
    </location>
</feature>
<feature type="transmembrane region" description="Helical" evidence="5">
    <location>
        <begin position="92"/>
        <end position="113"/>
    </location>
</feature>
<evidence type="ECO:0000256" key="3">
    <source>
        <dbReference type="ARBA" id="ARBA00022989"/>
    </source>
</evidence>
<dbReference type="PANTHER" id="PTHR12714:SF9">
    <property type="entry name" value="PROTEIN-S-ISOPRENYLCYSTEINE O-METHYLTRANSFERASE"/>
    <property type="match status" value="1"/>
</dbReference>
<keyword evidence="2 5" id="KW-0812">Transmembrane</keyword>
<accession>A0A7V3YHE5</accession>
<evidence type="ECO:0000256" key="5">
    <source>
        <dbReference type="SAM" id="Phobius"/>
    </source>
</evidence>
<evidence type="ECO:0000313" key="6">
    <source>
        <dbReference type="EMBL" id="HGI31070.1"/>
    </source>
</evidence>
<feature type="transmembrane region" description="Helical" evidence="5">
    <location>
        <begin position="20"/>
        <end position="38"/>
    </location>
</feature>
<keyword evidence="6" id="KW-0489">Methyltransferase</keyword>
<reference evidence="6" key="1">
    <citation type="journal article" date="2020" name="mSystems">
        <title>Genome- and Community-Level Interaction Insights into Carbon Utilization and Element Cycling Functions of Hydrothermarchaeota in Hydrothermal Sediment.</title>
        <authorList>
            <person name="Zhou Z."/>
            <person name="Liu Y."/>
            <person name="Xu W."/>
            <person name="Pan J."/>
            <person name="Luo Z.H."/>
            <person name="Li M."/>
        </authorList>
    </citation>
    <scope>NUCLEOTIDE SEQUENCE [LARGE SCALE GENOMIC DNA]</scope>
    <source>
        <strain evidence="6">SpSt-747</strain>
    </source>
</reference>